<dbReference type="Proteomes" id="UP000285060">
    <property type="component" value="Unassembled WGS sequence"/>
</dbReference>
<dbReference type="AlphaFoldDB" id="A0A3R7CTT8"/>
<evidence type="ECO:0000313" key="1">
    <source>
        <dbReference type="EMBL" id="RHY22021.1"/>
    </source>
</evidence>
<organism evidence="1 2">
    <name type="scientific">Aphanomyces invadans</name>
    <dbReference type="NCBI Taxonomy" id="157072"/>
    <lineage>
        <taxon>Eukaryota</taxon>
        <taxon>Sar</taxon>
        <taxon>Stramenopiles</taxon>
        <taxon>Oomycota</taxon>
        <taxon>Saprolegniomycetes</taxon>
        <taxon>Saprolegniales</taxon>
        <taxon>Verrucalvaceae</taxon>
        <taxon>Aphanomyces</taxon>
    </lineage>
</organism>
<gene>
    <name evidence="1" type="ORF">DYB32_009645</name>
</gene>
<dbReference type="VEuPathDB" id="FungiDB:H310_13355"/>
<evidence type="ECO:0000313" key="2">
    <source>
        <dbReference type="Proteomes" id="UP000285060"/>
    </source>
</evidence>
<comment type="caution">
    <text evidence="1">The sequence shown here is derived from an EMBL/GenBank/DDBJ whole genome shotgun (WGS) entry which is preliminary data.</text>
</comment>
<accession>A0A3R7CTT8</accession>
<protein>
    <submittedName>
        <fullName evidence="1">Uncharacterized protein</fullName>
    </submittedName>
</protein>
<reference evidence="1 2" key="1">
    <citation type="submission" date="2018-08" db="EMBL/GenBank/DDBJ databases">
        <title>Aphanomyces genome sequencing and annotation.</title>
        <authorList>
            <person name="Minardi D."/>
            <person name="Oidtmann B."/>
            <person name="Van Der Giezen M."/>
            <person name="Studholme D.J."/>
        </authorList>
    </citation>
    <scope>NUCLEOTIDE SEQUENCE [LARGE SCALE GENOMIC DNA]</scope>
    <source>
        <strain evidence="1 2">NJM0002</strain>
    </source>
</reference>
<sequence>MQTWRDYFEDKRIRKQFMVMRELEGEPKDLEDKVLNAELHKIFGMPKNGVEADITNLFYGIHMDMRTMT</sequence>
<keyword evidence="2" id="KW-1185">Reference proteome</keyword>
<dbReference type="EMBL" id="QUSY01002208">
    <property type="protein sequence ID" value="RHY22021.1"/>
    <property type="molecule type" value="Genomic_DNA"/>
</dbReference>
<proteinExistence type="predicted"/>
<name>A0A3R7CTT8_9STRA</name>